<sequence>MSRTLPLGLIAYSLVILWYAHHGHSPAVVTEHHRRAPWYRTNAQPRFDDMLALLRRTIIAARFSVIRPVQSDPAKITDDELTWANAIG</sequence>
<name>A0A1G9RNL9_9ACTN</name>
<evidence type="ECO:0000313" key="2">
    <source>
        <dbReference type="Proteomes" id="UP000199202"/>
    </source>
</evidence>
<evidence type="ECO:0000313" key="1">
    <source>
        <dbReference type="EMBL" id="SDM24783.1"/>
    </source>
</evidence>
<dbReference type="Proteomes" id="UP000199202">
    <property type="component" value="Unassembled WGS sequence"/>
</dbReference>
<dbReference type="AlphaFoldDB" id="A0A1G9RNL9"/>
<dbReference type="EMBL" id="FNDJ01000039">
    <property type="protein sequence ID" value="SDM24783.1"/>
    <property type="molecule type" value="Genomic_DNA"/>
</dbReference>
<proteinExistence type="predicted"/>
<accession>A0A1G9RNL9</accession>
<protein>
    <submittedName>
        <fullName evidence="1">Uncharacterized protein</fullName>
    </submittedName>
</protein>
<organism evidence="1 2">
    <name type="scientific">Nonomuraea jiangxiensis</name>
    <dbReference type="NCBI Taxonomy" id="633440"/>
    <lineage>
        <taxon>Bacteria</taxon>
        <taxon>Bacillati</taxon>
        <taxon>Actinomycetota</taxon>
        <taxon>Actinomycetes</taxon>
        <taxon>Streptosporangiales</taxon>
        <taxon>Streptosporangiaceae</taxon>
        <taxon>Nonomuraea</taxon>
    </lineage>
</organism>
<gene>
    <name evidence="1" type="ORF">SAMN05421869_1394</name>
</gene>
<keyword evidence="2" id="KW-1185">Reference proteome</keyword>
<dbReference type="STRING" id="633440.SAMN05421869_1394"/>
<reference evidence="1 2" key="1">
    <citation type="submission" date="2016-10" db="EMBL/GenBank/DDBJ databases">
        <authorList>
            <person name="de Groot N.N."/>
        </authorList>
    </citation>
    <scope>NUCLEOTIDE SEQUENCE [LARGE SCALE GENOMIC DNA]</scope>
    <source>
        <strain evidence="1 2">CGMCC 4.6533</strain>
    </source>
</reference>